<dbReference type="AlphaFoldDB" id="A0A2N0NH38"/>
<dbReference type="VEuPathDB" id="FungiDB:RhiirA1_402464"/>
<organism evidence="1 2">
    <name type="scientific">Rhizophagus irregularis</name>
    <dbReference type="NCBI Taxonomy" id="588596"/>
    <lineage>
        <taxon>Eukaryota</taxon>
        <taxon>Fungi</taxon>
        <taxon>Fungi incertae sedis</taxon>
        <taxon>Mucoromycota</taxon>
        <taxon>Glomeromycotina</taxon>
        <taxon>Glomeromycetes</taxon>
        <taxon>Glomerales</taxon>
        <taxon>Glomeraceae</taxon>
        <taxon>Rhizophagus</taxon>
    </lineage>
</organism>
<proteinExistence type="predicted"/>
<comment type="caution">
    <text evidence="1">The sequence shown here is derived from an EMBL/GenBank/DDBJ whole genome shotgun (WGS) entry which is preliminary data.</text>
</comment>
<protein>
    <recommendedName>
        <fullName evidence="3">Transposase domain-containing protein</fullName>
    </recommendedName>
</protein>
<name>A0A2N0NH38_9GLOM</name>
<evidence type="ECO:0008006" key="3">
    <source>
        <dbReference type="Google" id="ProtNLM"/>
    </source>
</evidence>
<dbReference type="PANTHER" id="PTHR46579:SF2">
    <property type="entry name" value="C2H2-TYPE DOMAIN-CONTAINING PROTEIN"/>
    <property type="match status" value="1"/>
</dbReference>
<gene>
    <name evidence="1" type="ORF">RhiirA5_303667</name>
</gene>
<dbReference type="PANTHER" id="PTHR46579">
    <property type="entry name" value="F5/8 TYPE C DOMAIN-CONTAINING PROTEIN-RELATED"/>
    <property type="match status" value="1"/>
</dbReference>
<dbReference type="VEuPathDB" id="FungiDB:RhiirFUN_015835"/>
<dbReference type="EMBL" id="LLXJ01007049">
    <property type="protein sequence ID" value="PKB93890.1"/>
    <property type="molecule type" value="Genomic_DNA"/>
</dbReference>
<sequence>LLEFWDGIEIPAAEKNIRLALICCSNDIPAARKLCGHISASVSCHRCYKTANSNGNGNKSNFGGFDDMVDWFVERDLDEHRRNAELWRLCKSEEERKRHVSSTHVRWSELLRLPYFNPIRYLVVDPMHCLFLGIAHWIIKKLWIDGNKITKQDLEKMEKRAKYIQIPADLGRIPNKIATGEGFSGFTADQWKTFVLIYAIPLMWDLLAEPDRQILGNFVRACSLLVYRIIDCDILNEAHERLLKVATLIEENYGPERITPNLHLCLHIADCCRDYGPLYSFWCFSFERMNGILGRYFVNCLIV</sequence>
<reference evidence="1 2" key="1">
    <citation type="submission" date="2016-04" db="EMBL/GenBank/DDBJ databases">
        <title>Genome analyses suggest a sexual origin of heterokaryosis in a supposedly ancient asexual fungus.</title>
        <authorList>
            <person name="Ropars J."/>
            <person name="Sedzielewska K."/>
            <person name="Noel J."/>
            <person name="Charron P."/>
            <person name="Farinelli L."/>
            <person name="Marton T."/>
            <person name="Kruger M."/>
            <person name="Pelin A."/>
            <person name="Brachmann A."/>
            <person name="Corradi N."/>
        </authorList>
    </citation>
    <scope>NUCLEOTIDE SEQUENCE [LARGE SCALE GENOMIC DNA]</scope>
    <source>
        <strain evidence="1 2">A5</strain>
    </source>
</reference>
<evidence type="ECO:0000313" key="1">
    <source>
        <dbReference type="EMBL" id="PKB93890.1"/>
    </source>
</evidence>
<dbReference type="Proteomes" id="UP000232722">
    <property type="component" value="Unassembled WGS sequence"/>
</dbReference>
<feature type="non-terminal residue" evidence="1">
    <location>
        <position position="1"/>
    </location>
</feature>
<evidence type="ECO:0000313" key="2">
    <source>
        <dbReference type="Proteomes" id="UP000232722"/>
    </source>
</evidence>
<reference evidence="1 2" key="2">
    <citation type="submission" date="2017-09" db="EMBL/GenBank/DDBJ databases">
        <title>Extensive intraspecific genome diversity in a model arbuscular mycorrhizal fungus.</title>
        <authorList>
            <person name="Chen E.C."/>
            <person name="Morin E."/>
            <person name="Beaudet D."/>
            <person name="Noel J."/>
            <person name="Ndikumana S."/>
            <person name="Charron P."/>
            <person name="St-Onge C."/>
            <person name="Giorgi J."/>
            <person name="Grigoriev I.V."/>
            <person name="Roux C."/>
            <person name="Martin F.M."/>
            <person name="Corradi N."/>
        </authorList>
    </citation>
    <scope>NUCLEOTIDE SEQUENCE [LARGE SCALE GENOMIC DNA]</scope>
    <source>
        <strain evidence="1 2">A5</strain>
    </source>
</reference>
<accession>A0A2N0NH38</accession>